<gene>
    <name evidence="1" type="ORF">ZEAMMB73_Zm00001d018561</name>
</gene>
<evidence type="ECO:0000313" key="1">
    <source>
        <dbReference type="EMBL" id="AQK76462.1"/>
    </source>
</evidence>
<dbReference type="ExpressionAtlas" id="A0A1D6HQB5">
    <property type="expression patterns" value="baseline and differential"/>
</dbReference>
<organism evidence="1">
    <name type="scientific">Zea mays</name>
    <name type="common">Maize</name>
    <dbReference type="NCBI Taxonomy" id="4577"/>
    <lineage>
        <taxon>Eukaryota</taxon>
        <taxon>Viridiplantae</taxon>
        <taxon>Streptophyta</taxon>
        <taxon>Embryophyta</taxon>
        <taxon>Tracheophyta</taxon>
        <taxon>Spermatophyta</taxon>
        <taxon>Magnoliopsida</taxon>
        <taxon>Liliopsida</taxon>
        <taxon>Poales</taxon>
        <taxon>Poaceae</taxon>
        <taxon>PACMAD clade</taxon>
        <taxon>Panicoideae</taxon>
        <taxon>Andropogonodae</taxon>
        <taxon>Andropogoneae</taxon>
        <taxon>Tripsacinae</taxon>
        <taxon>Zea</taxon>
    </lineage>
</organism>
<dbReference type="InParanoid" id="A0A1D6HQB5"/>
<dbReference type="PANTHER" id="PTHR46238">
    <property type="entry name" value="REVERSE TRANSCRIPTASE DOMAIN-CONTAINING PROTEIN"/>
    <property type="match status" value="1"/>
</dbReference>
<protein>
    <submittedName>
        <fullName evidence="1">Uncharacterized protein</fullName>
    </submittedName>
</protein>
<proteinExistence type="predicted"/>
<accession>A0A1D6HQB5</accession>
<dbReference type="AlphaFoldDB" id="A0A1D6HQB5"/>
<dbReference type="PANTHER" id="PTHR46238:SF11">
    <property type="entry name" value="AGAMOUS-LIKE MADS-BOX PROTEIN AGL16"/>
    <property type="match status" value="1"/>
</dbReference>
<sequence>MDLEHNIHTPLSPYAAQKYQTFHELVNNLQNSRADKDKWTHPWGNSTFSSSKFYSLTFQSIQPPAAFNWIWQSKAGSMLKDVYIDEDVSPRIKVEWMKWCQAFGVLYDKRVPHKLKGKFYRTALRPAMLYGVEY</sequence>
<name>A0A1D6HQB5_MAIZE</name>
<reference evidence="1" key="1">
    <citation type="submission" date="2015-12" db="EMBL/GenBank/DDBJ databases">
        <title>Update maize B73 reference genome by single molecule sequencing technologies.</title>
        <authorList>
            <consortium name="Maize Genome Sequencing Project"/>
            <person name="Ware D."/>
        </authorList>
    </citation>
    <scope>NUCLEOTIDE SEQUENCE</scope>
    <source>
        <tissue evidence="1">Seedling</tissue>
    </source>
</reference>
<dbReference type="EMBL" id="CM000781">
    <property type="protein sequence ID" value="AQK76462.1"/>
    <property type="molecule type" value="Genomic_DNA"/>
</dbReference>